<dbReference type="Proteomes" id="UP001285244">
    <property type="component" value="Unassembled WGS sequence"/>
</dbReference>
<organism evidence="1 2">
    <name type="scientific">Absicoccus intestinalis</name>
    <dbReference type="NCBI Taxonomy" id="2926319"/>
    <lineage>
        <taxon>Bacteria</taxon>
        <taxon>Bacillati</taxon>
        <taxon>Bacillota</taxon>
        <taxon>Erysipelotrichia</taxon>
        <taxon>Erysipelotrichales</taxon>
        <taxon>Erysipelotrichaceae</taxon>
        <taxon>Absicoccus</taxon>
    </lineage>
</organism>
<keyword evidence="2" id="KW-1185">Reference proteome</keyword>
<dbReference type="EMBL" id="JALBUS010000001">
    <property type="protein sequence ID" value="MDX8416327.1"/>
    <property type="molecule type" value="Genomic_DNA"/>
</dbReference>
<evidence type="ECO:0000313" key="2">
    <source>
        <dbReference type="Proteomes" id="UP001285244"/>
    </source>
</evidence>
<accession>A0ABU4WIE0</accession>
<dbReference type="RefSeq" id="WP_320324663.1">
    <property type="nucleotide sequence ID" value="NZ_JALBUS010000001.1"/>
</dbReference>
<comment type="caution">
    <text evidence="1">The sequence shown here is derived from an EMBL/GenBank/DDBJ whole genome shotgun (WGS) entry which is preliminary data.</text>
</comment>
<proteinExistence type="predicted"/>
<reference evidence="1 2" key="1">
    <citation type="submission" date="2022-03" db="EMBL/GenBank/DDBJ databases">
        <title>Novel taxa within the pig intestine.</title>
        <authorList>
            <person name="Wylensek D."/>
            <person name="Bishof K."/>
            <person name="Afrizal A."/>
            <person name="Clavel T."/>
        </authorList>
    </citation>
    <scope>NUCLEOTIDE SEQUENCE [LARGE SCALE GENOMIC DNA]</scope>
    <source>
        <strain evidence="1 2">Cla-KB-P134</strain>
    </source>
</reference>
<evidence type="ECO:0000313" key="1">
    <source>
        <dbReference type="EMBL" id="MDX8416327.1"/>
    </source>
</evidence>
<protein>
    <submittedName>
        <fullName evidence="1">Uncharacterized protein</fullName>
    </submittedName>
</protein>
<name>A0ABU4WIE0_9FIRM</name>
<sequence length="50" mass="5799">MAGKDNHEALARIESIEYHPAEEAPFPLDTIKPIFRPYDEEDIDGIFIRQ</sequence>
<gene>
    <name evidence="1" type="ORF">MOZ64_00505</name>
</gene>